<dbReference type="Pfam" id="PF01636">
    <property type="entry name" value="APH"/>
    <property type="match status" value="1"/>
</dbReference>
<evidence type="ECO:0000259" key="1">
    <source>
        <dbReference type="PROSITE" id="PS50011"/>
    </source>
</evidence>
<dbReference type="PROSITE" id="PS50011">
    <property type="entry name" value="PROTEIN_KINASE_DOM"/>
    <property type="match status" value="1"/>
</dbReference>
<dbReference type="STRING" id="1121301.SAMN02745912_03130"/>
<keyword evidence="2" id="KW-0418">Kinase</keyword>
<dbReference type="GO" id="GO:0004672">
    <property type="term" value="F:protein kinase activity"/>
    <property type="evidence" value="ECO:0007669"/>
    <property type="project" value="InterPro"/>
</dbReference>
<dbReference type="InterPro" id="IPR011009">
    <property type="entry name" value="Kinase-like_dom_sf"/>
</dbReference>
<dbReference type="RefSeq" id="WP_084112066.1">
    <property type="nucleotide sequence ID" value="NZ_FRAG01000052.1"/>
</dbReference>
<dbReference type="InterPro" id="IPR051678">
    <property type="entry name" value="AGP_Transferase"/>
</dbReference>
<evidence type="ECO:0000313" key="2">
    <source>
        <dbReference type="EMBL" id="SHK37906.1"/>
    </source>
</evidence>
<dbReference type="PANTHER" id="PTHR21310:SF15">
    <property type="entry name" value="AMINOGLYCOSIDE PHOSPHOTRANSFERASE DOMAIN-CONTAINING PROTEIN"/>
    <property type="match status" value="1"/>
</dbReference>
<dbReference type="Gene3D" id="3.30.200.20">
    <property type="entry name" value="Phosphorylase Kinase, domain 1"/>
    <property type="match status" value="1"/>
</dbReference>
<name>A0A1M6RZK8_PARC5</name>
<dbReference type="GO" id="GO:0005524">
    <property type="term" value="F:ATP binding"/>
    <property type="evidence" value="ECO:0007669"/>
    <property type="project" value="InterPro"/>
</dbReference>
<feature type="domain" description="Protein kinase" evidence="1">
    <location>
        <begin position="1"/>
        <end position="297"/>
    </location>
</feature>
<dbReference type="PANTHER" id="PTHR21310">
    <property type="entry name" value="AMINOGLYCOSIDE PHOSPHOTRANSFERASE-RELATED-RELATED"/>
    <property type="match status" value="1"/>
</dbReference>
<dbReference type="InterPro" id="IPR002575">
    <property type="entry name" value="Aminoglycoside_PTrfase"/>
</dbReference>
<dbReference type="InterPro" id="IPR016259">
    <property type="entry name" value="Hygromycin-B_Kinase"/>
</dbReference>
<keyword evidence="3" id="KW-1185">Reference proteome</keyword>
<reference evidence="2 3" key="1">
    <citation type="submission" date="2016-11" db="EMBL/GenBank/DDBJ databases">
        <authorList>
            <person name="Jaros S."/>
            <person name="Januszkiewicz K."/>
            <person name="Wedrychowicz H."/>
        </authorList>
    </citation>
    <scope>NUCLEOTIDE SEQUENCE [LARGE SCALE GENOMIC DNA]</scope>
    <source>
        <strain evidence="2 3">DSM 15212</strain>
    </source>
</reference>
<keyword evidence="2" id="KW-0808">Transferase</keyword>
<gene>
    <name evidence="2" type="ORF">SAMN02745912_03130</name>
</gene>
<organism evidence="2 3">
    <name type="scientific">Paramaledivibacter caminithermalis (strain DSM 15212 / CIP 107654 / DViRD3)</name>
    <name type="common">Clostridium caminithermale</name>
    <dbReference type="NCBI Taxonomy" id="1121301"/>
    <lineage>
        <taxon>Bacteria</taxon>
        <taxon>Bacillati</taxon>
        <taxon>Bacillota</taxon>
        <taxon>Clostridia</taxon>
        <taxon>Peptostreptococcales</taxon>
        <taxon>Caminicellaceae</taxon>
        <taxon>Paramaledivibacter</taxon>
    </lineage>
</organism>
<dbReference type="InterPro" id="IPR000719">
    <property type="entry name" value="Prot_kinase_dom"/>
</dbReference>
<dbReference type="SUPFAM" id="SSF56112">
    <property type="entry name" value="Protein kinase-like (PK-like)"/>
    <property type="match status" value="1"/>
</dbReference>
<protein>
    <submittedName>
        <fullName evidence="2">Predicted kinase, aminoglycoside phosphotransferase (APT) family</fullName>
    </submittedName>
</protein>
<dbReference type="Proteomes" id="UP000184465">
    <property type="component" value="Unassembled WGS sequence"/>
</dbReference>
<dbReference type="AlphaFoldDB" id="A0A1M6RZK8"/>
<evidence type="ECO:0000313" key="3">
    <source>
        <dbReference type="Proteomes" id="UP000184465"/>
    </source>
</evidence>
<sequence length="297" mass="34866">MVEKAIKRVIEIMKLKVWDMDTVPESYSSKVCSLVLQSNEKIILKIPYNKEKLVKEYKMLQLLEGKLPTPKILDFWEGDDEIPGAILLSYIDGEPITHNITDKIAYQMGELLAKLHDIKIEKNKLEDTYELIYTEKDQWWQTIKEWFEDCVEDCKYILNAEIIDRCIKLFNFYYNDLPEPDYPSVVHMDYRPGNILIKDSNIVGLLDFENSRIGSADVDFSKMKLFVWDIYSNTREEFLSGYSTIRKLPDLERTLPFYMLFNTFTGVGWCVNRGKTNDNFCNQNIAKLKEIVKKSTL</sequence>
<dbReference type="EMBL" id="FRAG01000052">
    <property type="protein sequence ID" value="SHK37906.1"/>
    <property type="molecule type" value="Genomic_DNA"/>
</dbReference>
<dbReference type="Gene3D" id="3.90.1200.10">
    <property type="match status" value="1"/>
</dbReference>
<dbReference type="PIRSF" id="PIRSF000707">
    <property type="entry name" value="Hygromycin-B_kinase"/>
    <property type="match status" value="1"/>
</dbReference>
<proteinExistence type="predicted"/>
<accession>A0A1M6RZK8</accession>